<protein>
    <recommendedName>
        <fullName evidence="3">Glycosyltransferase 2-like domain-containing protein</fullName>
    </recommendedName>
</protein>
<sequence length="211" mass="24826">SFLNRYEIILSHSIGRSAGRNDGALKAHYRFLLFIDDDADFTEDTFMEYVSRPLYKNPLSVICMESIVCSSRVLALSKDLFFRLKGFDETFNFAEDMDFGYRVLEAGYKISYIPIRLIIHKEHSRPSRFENALRSYVNAVRFLVRYKKIILYDRNIKENILVDSSMLNILKMCIDAPRRGLLLPCRILITVFGLLFYSLFDNNEFIALRWR</sequence>
<feature type="non-terminal residue" evidence="2">
    <location>
        <position position="1"/>
    </location>
</feature>
<dbReference type="SUPFAM" id="SSF53448">
    <property type="entry name" value="Nucleotide-diphospho-sugar transferases"/>
    <property type="match status" value="1"/>
</dbReference>
<accession>X1IT88</accession>
<keyword evidence="1" id="KW-0472">Membrane</keyword>
<dbReference type="AlphaFoldDB" id="X1IT88"/>
<comment type="caution">
    <text evidence="2">The sequence shown here is derived from an EMBL/GenBank/DDBJ whole genome shotgun (WGS) entry which is preliminary data.</text>
</comment>
<feature type="transmembrane region" description="Helical" evidence="1">
    <location>
        <begin position="181"/>
        <end position="200"/>
    </location>
</feature>
<dbReference type="PANTHER" id="PTHR43685">
    <property type="entry name" value="GLYCOSYLTRANSFERASE"/>
    <property type="match status" value="1"/>
</dbReference>
<dbReference type="Gene3D" id="3.90.550.10">
    <property type="entry name" value="Spore Coat Polysaccharide Biosynthesis Protein SpsA, Chain A"/>
    <property type="match status" value="1"/>
</dbReference>
<reference evidence="2" key="1">
    <citation type="journal article" date="2014" name="Front. Microbiol.">
        <title>High frequency of phylogenetically diverse reductive dehalogenase-homologous genes in deep subseafloor sedimentary metagenomes.</title>
        <authorList>
            <person name="Kawai M."/>
            <person name="Futagami T."/>
            <person name="Toyoda A."/>
            <person name="Takaki Y."/>
            <person name="Nishi S."/>
            <person name="Hori S."/>
            <person name="Arai W."/>
            <person name="Tsubouchi T."/>
            <person name="Morono Y."/>
            <person name="Uchiyama I."/>
            <person name="Ito T."/>
            <person name="Fujiyama A."/>
            <person name="Inagaki F."/>
            <person name="Takami H."/>
        </authorList>
    </citation>
    <scope>NUCLEOTIDE SEQUENCE</scope>
    <source>
        <strain evidence="2">Expedition CK06-06</strain>
    </source>
</reference>
<keyword evidence="1" id="KW-0812">Transmembrane</keyword>
<evidence type="ECO:0000313" key="2">
    <source>
        <dbReference type="EMBL" id="GAH69324.1"/>
    </source>
</evidence>
<dbReference type="InterPro" id="IPR050834">
    <property type="entry name" value="Glycosyltransf_2"/>
</dbReference>
<dbReference type="PANTHER" id="PTHR43685:SF2">
    <property type="entry name" value="GLYCOSYLTRANSFERASE 2-LIKE DOMAIN-CONTAINING PROTEIN"/>
    <property type="match status" value="1"/>
</dbReference>
<organism evidence="2">
    <name type="scientific">marine sediment metagenome</name>
    <dbReference type="NCBI Taxonomy" id="412755"/>
    <lineage>
        <taxon>unclassified sequences</taxon>
        <taxon>metagenomes</taxon>
        <taxon>ecological metagenomes</taxon>
    </lineage>
</organism>
<gene>
    <name evidence="2" type="ORF">S03H2_41354</name>
</gene>
<evidence type="ECO:0000256" key="1">
    <source>
        <dbReference type="SAM" id="Phobius"/>
    </source>
</evidence>
<evidence type="ECO:0008006" key="3">
    <source>
        <dbReference type="Google" id="ProtNLM"/>
    </source>
</evidence>
<keyword evidence="1" id="KW-1133">Transmembrane helix</keyword>
<dbReference type="InterPro" id="IPR029044">
    <property type="entry name" value="Nucleotide-diphossugar_trans"/>
</dbReference>
<dbReference type="EMBL" id="BARU01025685">
    <property type="protein sequence ID" value="GAH69324.1"/>
    <property type="molecule type" value="Genomic_DNA"/>
</dbReference>
<name>X1IT88_9ZZZZ</name>
<proteinExistence type="predicted"/>